<protein>
    <submittedName>
        <fullName evidence="1">Uncharacterized protein</fullName>
    </submittedName>
</protein>
<evidence type="ECO:0000313" key="1">
    <source>
        <dbReference type="EMBL" id="MED6194763.1"/>
    </source>
</evidence>
<dbReference type="EMBL" id="JASCZI010211585">
    <property type="protein sequence ID" value="MED6194763.1"/>
    <property type="molecule type" value="Genomic_DNA"/>
</dbReference>
<name>A0ABU6XDM9_9FABA</name>
<proteinExistence type="predicted"/>
<accession>A0ABU6XDM9</accession>
<evidence type="ECO:0000313" key="2">
    <source>
        <dbReference type="Proteomes" id="UP001341840"/>
    </source>
</evidence>
<reference evidence="1 2" key="1">
    <citation type="journal article" date="2023" name="Plants (Basel)">
        <title>Bridging the Gap: Combining Genomics and Transcriptomics Approaches to Understand Stylosanthes scabra, an Orphan Legume from the Brazilian Caatinga.</title>
        <authorList>
            <person name="Ferreira-Neto J.R.C."/>
            <person name="da Silva M.D."/>
            <person name="Binneck E."/>
            <person name="de Melo N.F."/>
            <person name="da Silva R.H."/>
            <person name="de Melo A.L.T.M."/>
            <person name="Pandolfi V."/>
            <person name="Bustamante F.O."/>
            <person name="Brasileiro-Vidal A.C."/>
            <person name="Benko-Iseppon A.M."/>
        </authorList>
    </citation>
    <scope>NUCLEOTIDE SEQUENCE [LARGE SCALE GENOMIC DNA]</scope>
    <source>
        <tissue evidence="1">Leaves</tissue>
    </source>
</reference>
<dbReference type="Proteomes" id="UP001341840">
    <property type="component" value="Unassembled WGS sequence"/>
</dbReference>
<gene>
    <name evidence="1" type="ORF">PIB30_031636</name>
</gene>
<keyword evidence="2" id="KW-1185">Reference proteome</keyword>
<sequence length="51" mass="5728">IHNLDNGNGHPNKYQGDHLSQLSVTNSMAPLHVYTLSQRHNHKKVQALKEG</sequence>
<feature type="non-terminal residue" evidence="1">
    <location>
        <position position="1"/>
    </location>
</feature>
<comment type="caution">
    <text evidence="1">The sequence shown here is derived from an EMBL/GenBank/DDBJ whole genome shotgun (WGS) entry which is preliminary data.</text>
</comment>
<organism evidence="1 2">
    <name type="scientific">Stylosanthes scabra</name>
    <dbReference type="NCBI Taxonomy" id="79078"/>
    <lineage>
        <taxon>Eukaryota</taxon>
        <taxon>Viridiplantae</taxon>
        <taxon>Streptophyta</taxon>
        <taxon>Embryophyta</taxon>
        <taxon>Tracheophyta</taxon>
        <taxon>Spermatophyta</taxon>
        <taxon>Magnoliopsida</taxon>
        <taxon>eudicotyledons</taxon>
        <taxon>Gunneridae</taxon>
        <taxon>Pentapetalae</taxon>
        <taxon>rosids</taxon>
        <taxon>fabids</taxon>
        <taxon>Fabales</taxon>
        <taxon>Fabaceae</taxon>
        <taxon>Papilionoideae</taxon>
        <taxon>50 kb inversion clade</taxon>
        <taxon>dalbergioids sensu lato</taxon>
        <taxon>Dalbergieae</taxon>
        <taxon>Pterocarpus clade</taxon>
        <taxon>Stylosanthes</taxon>
    </lineage>
</organism>